<evidence type="ECO:0000256" key="1">
    <source>
        <dbReference type="SAM" id="Phobius"/>
    </source>
</evidence>
<name>A0A1G7IB08_9RHOB</name>
<evidence type="ECO:0000313" key="2">
    <source>
        <dbReference type="EMBL" id="SDF09910.1"/>
    </source>
</evidence>
<keyword evidence="1" id="KW-0472">Membrane</keyword>
<dbReference type="Gene3D" id="1.10.150.20">
    <property type="entry name" value="5' to 3' exonuclease, C-terminal subdomain"/>
    <property type="match status" value="1"/>
</dbReference>
<proteinExistence type="predicted"/>
<accession>A0A1G7IB08</accession>
<dbReference type="Pfam" id="PF14520">
    <property type="entry name" value="HHH_5"/>
    <property type="match status" value="1"/>
</dbReference>
<reference evidence="2 3" key="1">
    <citation type="submission" date="2016-10" db="EMBL/GenBank/DDBJ databases">
        <authorList>
            <person name="de Groot N.N."/>
        </authorList>
    </citation>
    <scope>NUCLEOTIDE SEQUENCE [LARGE SCALE GENOMIC DNA]</scope>
    <source>
        <strain evidence="2 3">DSM 27375</strain>
    </source>
</reference>
<protein>
    <submittedName>
        <fullName evidence="2">Predicted 5' DNA nuclease, flap endonuclease-1-like, helix-3-turn-helix (H3TH) domain</fullName>
    </submittedName>
</protein>
<feature type="transmembrane region" description="Helical" evidence="1">
    <location>
        <begin position="12"/>
        <end position="31"/>
    </location>
</feature>
<dbReference type="RefSeq" id="WP_074642004.1">
    <property type="nucleotide sequence ID" value="NZ_FNBL01000002.1"/>
</dbReference>
<organism evidence="2 3">
    <name type="scientific">Celeribacter baekdonensis</name>
    <dbReference type="NCBI Taxonomy" id="875171"/>
    <lineage>
        <taxon>Bacteria</taxon>
        <taxon>Pseudomonadati</taxon>
        <taxon>Pseudomonadota</taxon>
        <taxon>Alphaproteobacteria</taxon>
        <taxon>Rhodobacterales</taxon>
        <taxon>Roseobacteraceae</taxon>
        <taxon>Celeribacter</taxon>
    </lineage>
</organism>
<dbReference type="EMBL" id="FNBL01000002">
    <property type="protein sequence ID" value="SDF09910.1"/>
    <property type="molecule type" value="Genomic_DNA"/>
</dbReference>
<keyword evidence="1" id="KW-1133">Transmembrane helix</keyword>
<dbReference type="GO" id="GO:0004519">
    <property type="term" value="F:endonuclease activity"/>
    <property type="evidence" value="ECO:0007669"/>
    <property type="project" value="UniProtKB-KW"/>
</dbReference>
<keyword evidence="2" id="KW-0255">Endonuclease</keyword>
<keyword evidence="1" id="KW-0812">Transmembrane</keyword>
<evidence type="ECO:0000313" key="3">
    <source>
        <dbReference type="Proteomes" id="UP000182284"/>
    </source>
</evidence>
<gene>
    <name evidence="2" type="ORF">SAMN04488117_102258</name>
</gene>
<feature type="transmembrane region" description="Helical" evidence="1">
    <location>
        <begin position="37"/>
        <end position="57"/>
    </location>
</feature>
<sequence length="239" mass="24749">MTETTSGKTLKIGLISAIIGVLAFMALLWIAGYSTAASLIVGVLVALLVAILLWIGWYEDTETEDTQTMRSVDNGHPEADVTTAGLMAATSVGDEPMSAAPEIAVEHHAADTREVRSAAAAASERARPVADEPAVETVAETVVEPVAETVAEVAVAGDGADDLKAIKGVGPKIEVQLHERGIVTFAQVAALSAAEIEELGAALKGTSAAQLSKWAEQAKILAAGGETEFSKRVQKGDVY</sequence>
<dbReference type="AlphaFoldDB" id="A0A1G7IB08"/>
<keyword evidence="2" id="KW-0378">Hydrolase</keyword>
<keyword evidence="2" id="KW-0540">Nuclease</keyword>
<dbReference type="Proteomes" id="UP000182284">
    <property type="component" value="Unassembled WGS sequence"/>
</dbReference>